<dbReference type="PANTHER" id="PTHR14581">
    <property type="match status" value="1"/>
</dbReference>
<dbReference type="EMBL" id="JAGKHQ010000013">
    <property type="protein sequence ID" value="KAG7499975.1"/>
    <property type="molecule type" value="Genomic_DNA"/>
</dbReference>
<feature type="region of interest" description="Disordered" evidence="2">
    <location>
        <begin position="249"/>
        <end position="446"/>
    </location>
</feature>
<comment type="similarity">
    <text evidence="1">Belongs to the PRR15 family.</text>
</comment>
<dbReference type="Pfam" id="PF02205">
    <property type="entry name" value="WH2"/>
    <property type="match status" value="1"/>
</dbReference>
<evidence type="ECO:0000313" key="5">
    <source>
        <dbReference type="Proteomes" id="UP000693946"/>
    </source>
</evidence>
<reference evidence="4" key="2">
    <citation type="submission" date="2021-03" db="EMBL/GenBank/DDBJ databases">
        <authorList>
            <person name="Guerrero-Cozar I."/>
            <person name="Gomez-Garrido J."/>
            <person name="Berbel C."/>
            <person name="Martinez-Blanch J.F."/>
            <person name="Alioto T."/>
            <person name="Claros M.G."/>
            <person name="Gagnaire P.A."/>
            <person name="Manchado M."/>
        </authorList>
    </citation>
    <scope>NUCLEOTIDE SEQUENCE</scope>
    <source>
        <strain evidence="4">Sse05_10M</strain>
        <tissue evidence="4">Blood</tissue>
    </source>
</reference>
<reference evidence="4 5" key="1">
    <citation type="journal article" date="2021" name="Sci. Rep.">
        <title>Chromosome anchoring in Senegalese sole (Solea senegalensis) reveals sex-associated markers and genome rearrangements in flatfish.</title>
        <authorList>
            <person name="Guerrero-Cozar I."/>
            <person name="Gomez-Garrido J."/>
            <person name="Berbel C."/>
            <person name="Martinez-Blanch J.F."/>
            <person name="Alioto T."/>
            <person name="Claros M.G."/>
            <person name="Gagnaire P.A."/>
            <person name="Manchado M."/>
        </authorList>
    </citation>
    <scope>NUCLEOTIDE SEQUENCE [LARGE SCALE GENOMIC DNA]</scope>
    <source>
        <strain evidence="4">Sse05_10M</strain>
    </source>
</reference>
<dbReference type="InterPro" id="IPR003124">
    <property type="entry name" value="WH2_dom"/>
</dbReference>
<dbReference type="Pfam" id="PF15321">
    <property type="entry name" value="ATAD4"/>
    <property type="match status" value="1"/>
</dbReference>
<feature type="compositionally biased region" description="Pro residues" evidence="2">
    <location>
        <begin position="495"/>
        <end position="518"/>
    </location>
</feature>
<dbReference type="CDD" id="cd22077">
    <property type="entry name" value="WH2_WAS_WASL-2_3"/>
    <property type="match status" value="1"/>
</dbReference>
<feature type="compositionally biased region" description="Basic and acidic residues" evidence="2">
    <location>
        <begin position="578"/>
        <end position="615"/>
    </location>
</feature>
<gene>
    <name evidence="4" type="ORF">JOB18_004375</name>
</gene>
<evidence type="ECO:0000313" key="4">
    <source>
        <dbReference type="EMBL" id="KAG7499975.1"/>
    </source>
</evidence>
<keyword evidence="5" id="KW-1185">Reference proteome</keyword>
<dbReference type="PROSITE" id="PS51082">
    <property type="entry name" value="WH2"/>
    <property type="match status" value="1"/>
</dbReference>
<organism evidence="4 5">
    <name type="scientific">Solea senegalensis</name>
    <name type="common">Senegalese sole</name>
    <dbReference type="NCBI Taxonomy" id="28829"/>
    <lineage>
        <taxon>Eukaryota</taxon>
        <taxon>Metazoa</taxon>
        <taxon>Chordata</taxon>
        <taxon>Craniata</taxon>
        <taxon>Vertebrata</taxon>
        <taxon>Euteleostomi</taxon>
        <taxon>Actinopterygii</taxon>
        <taxon>Neopterygii</taxon>
        <taxon>Teleostei</taxon>
        <taxon>Neoteleostei</taxon>
        <taxon>Acanthomorphata</taxon>
        <taxon>Carangaria</taxon>
        <taxon>Pleuronectiformes</taxon>
        <taxon>Pleuronectoidei</taxon>
        <taxon>Soleidae</taxon>
        <taxon>Solea</taxon>
    </lineage>
</organism>
<dbReference type="AlphaFoldDB" id="A0AAV6R4X6"/>
<accession>A0AAV6R4X6</accession>
<dbReference type="SMART" id="SM00246">
    <property type="entry name" value="WH2"/>
    <property type="match status" value="1"/>
</dbReference>
<feature type="compositionally biased region" description="Basic and acidic residues" evidence="2">
    <location>
        <begin position="118"/>
        <end position="128"/>
    </location>
</feature>
<feature type="compositionally biased region" description="Polar residues" evidence="2">
    <location>
        <begin position="275"/>
        <end position="284"/>
    </location>
</feature>
<feature type="compositionally biased region" description="Pro residues" evidence="2">
    <location>
        <begin position="400"/>
        <end position="415"/>
    </location>
</feature>
<protein>
    <submittedName>
        <fullName evidence="4">WAS/WASL-interacting protein family member 3-like</fullName>
    </submittedName>
</protein>
<feature type="compositionally biased region" description="Polar residues" evidence="2">
    <location>
        <begin position="99"/>
        <end position="117"/>
    </location>
</feature>
<feature type="region of interest" description="Disordered" evidence="2">
    <location>
        <begin position="462"/>
        <end position="627"/>
    </location>
</feature>
<dbReference type="EMBL" id="JAGKHQ010000013">
    <property type="protein sequence ID" value="KAG7499976.1"/>
    <property type="molecule type" value="Genomic_DNA"/>
</dbReference>
<feature type="compositionally biased region" description="Basic and acidic residues" evidence="2">
    <location>
        <begin position="331"/>
        <end position="340"/>
    </location>
</feature>
<name>A0AAV6R4X6_SOLSE</name>
<feature type="domain" description="WH2" evidence="3">
    <location>
        <begin position="232"/>
        <end position="249"/>
    </location>
</feature>
<feature type="compositionally biased region" description="Basic residues" evidence="2">
    <location>
        <begin position="139"/>
        <end position="156"/>
    </location>
</feature>
<dbReference type="PANTHER" id="PTHR14581:SF4">
    <property type="entry name" value="PROLINE-RICH PROTEIN 15"/>
    <property type="match status" value="1"/>
</dbReference>
<sequence>MGLVATQPQAPPYCHGGFHLIGAHVTDSDGRSNENVHTTCCSSVSSLQSKMTERAPWWKAFLPKRKSAGASKEAGSPNTLDPDFDPFAQHPEKHREPSKTTADQTQSPQDSGKNSSLHGDDTYDDSHLESVFNEQSCRRNMKVSRSGRFKEKRRVRSSLPIQERETEGMASGREDKRFPGGSLKVSLGRSMPAPPPPPPPPPAPPPPPPPPSAALPQCPSEPPKLQSGGGAGRNALLADIQKGARLKKVAQVNDRSAPAVDKPKTCTGDAWSGVGVSQTGSSMGPSLGGLFAGGFPTLRPTGQRDAAGKTPVSRSSSSLSLKPQWNAPASADHEHYRTLEPRSSVHRVLAPSSSAPPSPSHSHKHPPPFLVSSPPLPPPAHPSVPPPPPPPQAFQDRPANRPPPVPSCPPPPPPSQVTKPTWLPIQHSQPSAPPPPPLPTPLCPSTFQSLCCPRDRLLRLLLPSPTPHIPSPLGPPPPPPPPPLPASYTPTCPSSLPPPPPKMPPVPSPAMRPLPPSYPCNAPTRRPPAVPRSAGASRLAPPPAPPARSPSTELSTRIPPPPPPPPLPPSSLRNGHLHSLDDFESKFQFHPVEDLPPPEEFKSFPRIYPSKEHRVNSKPPGMRTHLR</sequence>
<dbReference type="InterPro" id="IPR028237">
    <property type="entry name" value="PRR15"/>
</dbReference>
<proteinExistence type="inferred from homology"/>
<evidence type="ECO:0000256" key="2">
    <source>
        <dbReference type="SAM" id="MobiDB-lite"/>
    </source>
</evidence>
<feature type="compositionally biased region" description="Pro residues" evidence="2">
    <location>
        <begin position="374"/>
        <end position="392"/>
    </location>
</feature>
<feature type="compositionally biased region" description="Pro residues" evidence="2">
    <location>
        <begin position="558"/>
        <end position="569"/>
    </location>
</feature>
<comment type="caution">
    <text evidence="4">The sequence shown here is derived from an EMBL/GenBank/DDBJ whole genome shotgun (WGS) entry which is preliminary data.</text>
</comment>
<dbReference type="Proteomes" id="UP000693946">
    <property type="component" value="Linkage Group LG20"/>
</dbReference>
<feature type="compositionally biased region" description="Pro residues" evidence="2">
    <location>
        <begin position="431"/>
        <end position="442"/>
    </location>
</feature>
<feature type="compositionally biased region" description="Basic and acidic residues" evidence="2">
    <location>
        <begin position="162"/>
        <end position="178"/>
    </location>
</feature>
<evidence type="ECO:0000259" key="3">
    <source>
        <dbReference type="PROSITE" id="PS51082"/>
    </source>
</evidence>
<dbReference type="GO" id="GO:0003779">
    <property type="term" value="F:actin binding"/>
    <property type="evidence" value="ECO:0007669"/>
    <property type="project" value="InterPro"/>
</dbReference>
<feature type="compositionally biased region" description="Pro residues" evidence="2">
    <location>
        <begin position="464"/>
        <end position="485"/>
    </location>
</feature>
<feature type="compositionally biased region" description="Pro residues" evidence="2">
    <location>
        <begin position="192"/>
        <end position="213"/>
    </location>
</feature>
<evidence type="ECO:0000256" key="1">
    <source>
        <dbReference type="ARBA" id="ARBA00010096"/>
    </source>
</evidence>
<feature type="region of interest" description="Disordered" evidence="2">
    <location>
        <begin position="67"/>
        <end position="237"/>
    </location>
</feature>